<dbReference type="AlphaFoldDB" id="A0A4X1V0V6"/>
<organism evidence="2 3">
    <name type="scientific">Sus scrofa</name>
    <name type="common">Pig</name>
    <dbReference type="NCBI Taxonomy" id="9823"/>
    <lineage>
        <taxon>Eukaryota</taxon>
        <taxon>Metazoa</taxon>
        <taxon>Chordata</taxon>
        <taxon>Craniata</taxon>
        <taxon>Vertebrata</taxon>
        <taxon>Euteleostomi</taxon>
        <taxon>Mammalia</taxon>
        <taxon>Eutheria</taxon>
        <taxon>Laurasiatheria</taxon>
        <taxon>Artiodactyla</taxon>
        <taxon>Suina</taxon>
        <taxon>Suidae</taxon>
        <taxon>Sus</taxon>
    </lineage>
</organism>
<dbReference type="KEGG" id="ssc:106509239"/>
<reference evidence="2" key="4">
    <citation type="submission" date="2025-09" db="UniProtKB">
        <authorList>
            <consortium name="Ensembl"/>
        </authorList>
    </citation>
    <scope>IDENTIFICATION</scope>
</reference>
<dbReference type="CTD" id="100505478"/>
<dbReference type="GeneTree" id="ENSGT00520000058076"/>
<gene>
    <name evidence="2" type="primary">TEX48</name>
</gene>
<feature type="region of interest" description="Disordered" evidence="1">
    <location>
        <begin position="23"/>
        <end position="58"/>
    </location>
</feature>
<dbReference type="STRING" id="9823.ENSSSCP00000067419"/>
<dbReference type="Proteomes" id="UP000008227">
    <property type="component" value="Chromosome 1"/>
</dbReference>
<evidence type="ECO:0000313" key="2">
    <source>
        <dbReference type="Ensembl" id="ENSSSCP00000067419.1"/>
    </source>
</evidence>
<dbReference type="OrthoDB" id="9801193at2759"/>
<dbReference type="RefSeq" id="XP_020923710.1">
    <property type="nucleotide sequence ID" value="XM_021068051.1"/>
</dbReference>
<dbReference type="Ensembl" id="ENSSSCT00000090064.2">
    <property type="protein sequence ID" value="ENSSSCP00000067419.1"/>
    <property type="gene ID" value="ENSSSCG00000042680.2"/>
</dbReference>
<keyword evidence="3" id="KW-1185">Reference proteome</keyword>
<name>A0A4X1V0V6_PIG</name>
<evidence type="ECO:0000313" key="3">
    <source>
        <dbReference type="Proteomes" id="UP000008227"/>
    </source>
</evidence>
<accession>A0A5G2QRM6</accession>
<reference evidence="2" key="3">
    <citation type="submission" date="2025-08" db="UniProtKB">
        <authorList>
            <consortium name="Ensembl"/>
        </authorList>
    </citation>
    <scope>IDENTIFICATION</scope>
</reference>
<dbReference type="GeneID" id="106509239"/>
<reference evidence="2" key="2">
    <citation type="journal article" date="2020" name="Gigascience">
        <title>An improved pig reference genome sequence to enable pig genetics and genomics research.</title>
        <authorList>
            <person name="Warr A."/>
            <person name="Affara N."/>
            <person name="Aken B."/>
            <person name="Beiki H."/>
            <person name="Bickhart D.M."/>
            <person name="Billis K."/>
            <person name="Chow W."/>
            <person name="Eory L."/>
            <person name="Finlayson H.A."/>
            <person name="Flicek P."/>
            <person name="Giron C.G."/>
            <person name="Griffin D.K."/>
            <person name="Hall R."/>
            <person name="Hannum G."/>
            <person name="Hourlier T."/>
            <person name="Howe K."/>
            <person name="Hume D.A."/>
            <person name="Izuogu O."/>
            <person name="Kim K."/>
            <person name="Koren S."/>
            <person name="Liu H."/>
            <person name="Manchanda N."/>
            <person name="Martin F.J."/>
            <person name="Nonneman D.J."/>
            <person name="O'Connor R.E."/>
            <person name="Phillippy A.M."/>
            <person name="Rohrer G.A."/>
            <person name="Rosen B.D."/>
            <person name="Rund L.A."/>
            <person name="Sargent C.A."/>
            <person name="Schook L.B."/>
            <person name="Schroeder S.G."/>
            <person name="Schwartz A.S."/>
            <person name="Skinner B.M."/>
            <person name="Talbot R."/>
            <person name="Tseng E."/>
            <person name="Tuggle C.K."/>
            <person name="Watson M."/>
            <person name="Smith T.P.L."/>
            <person name="Archibald A.L."/>
        </authorList>
    </citation>
    <scope>NUCLEOTIDE SEQUENCE [LARGE SCALE GENOMIC DNA]</scope>
    <source>
        <strain evidence="2">Duroc</strain>
    </source>
</reference>
<proteinExistence type="predicted"/>
<accession>A0A4X1V0V6</accession>
<sequence>MAAHQNLALKIFCLCCKYCEEPSTIDDGKTPSQTQELQPPKHGLRKDELDGQNPKHKSATPCIVPGQCLIRPGKTASCFSSSEFEDVNSHVSKRGFHKRNLNRYSQDHWPYPPCRIGRP</sequence>
<reference evidence="3" key="1">
    <citation type="submission" date="2009-11" db="EMBL/GenBank/DDBJ databases">
        <authorList>
            <consortium name="Porcine genome sequencing project"/>
        </authorList>
    </citation>
    <scope>NUCLEOTIDE SEQUENCE [LARGE SCALE GENOMIC DNA]</scope>
    <source>
        <strain evidence="3">Duroc</strain>
    </source>
</reference>
<protein>
    <submittedName>
        <fullName evidence="2">Testis expressed 48</fullName>
    </submittedName>
</protein>
<evidence type="ECO:0000256" key="1">
    <source>
        <dbReference type="SAM" id="MobiDB-lite"/>
    </source>
</evidence>